<evidence type="ECO:0000313" key="2">
    <source>
        <dbReference type="EMBL" id="EHH10307.1"/>
    </source>
</evidence>
<evidence type="ECO:0000313" key="3">
    <source>
        <dbReference type="Proteomes" id="UP000002949"/>
    </source>
</evidence>
<organism evidence="2 3">
    <name type="scientific">Mesorhizobium amorphae CCNWGS0123</name>
    <dbReference type="NCBI Taxonomy" id="1082933"/>
    <lineage>
        <taxon>Bacteria</taxon>
        <taxon>Pseudomonadati</taxon>
        <taxon>Pseudomonadota</taxon>
        <taxon>Alphaproteobacteria</taxon>
        <taxon>Hyphomicrobiales</taxon>
        <taxon>Phyllobacteriaceae</taxon>
        <taxon>Mesorhizobium</taxon>
    </lineage>
</organism>
<proteinExistence type="predicted"/>
<feature type="region of interest" description="Disordered" evidence="1">
    <location>
        <begin position="33"/>
        <end position="58"/>
    </location>
</feature>
<accession>G6YD67</accession>
<gene>
    <name evidence="2" type="ORF">MEA186_19520</name>
</gene>
<evidence type="ECO:0000256" key="1">
    <source>
        <dbReference type="SAM" id="MobiDB-lite"/>
    </source>
</evidence>
<keyword evidence="3" id="KW-1185">Reference proteome</keyword>
<protein>
    <submittedName>
        <fullName evidence="2">Uncharacterized protein</fullName>
    </submittedName>
</protein>
<reference evidence="2 3" key="1">
    <citation type="journal article" date="2012" name="J. Bacteriol.">
        <title>Draft Genome Sequence of Plant Growth-Promoting Rhizobium Mesorhizobium amorphae, Isolated from Zinc-Lead Mine Tailings.</title>
        <authorList>
            <person name="Hao X."/>
            <person name="Lin Y."/>
            <person name="Johnstone L."/>
            <person name="Baltrus D.A."/>
            <person name="Miller S.J."/>
            <person name="Wei G."/>
            <person name="Rensing C."/>
        </authorList>
    </citation>
    <scope>NUCLEOTIDE SEQUENCE [LARGE SCALE GENOMIC DNA]</scope>
    <source>
        <strain evidence="2 3">CCNWGS0123</strain>
    </source>
</reference>
<sequence length="58" mass="6982">MIDRLWLRAIVVERLRVRRVELIENAGPDIRNPGHRIEWSNRAGKGRRPRNTKHCRQE</sequence>
<dbReference type="Proteomes" id="UP000002949">
    <property type="component" value="Unassembled WGS sequence"/>
</dbReference>
<name>G6YD67_9HYPH</name>
<dbReference type="AlphaFoldDB" id="G6YD67"/>
<feature type="compositionally biased region" description="Basic residues" evidence="1">
    <location>
        <begin position="44"/>
        <end position="58"/>
    </location>
</feature>
<dbReference type="EMBL" id="AGSN01000129">
    <property type="protein sequence ID" value="EHH10307.1"/>
    <property type="molecule type" value="Genomic_DNA"/>
</dbReference>